<evidence type="ECO:0000256" key="2">
    <source>
        <dbReference type="SAM" id="MobiDB-lite"/>
    </source>
</evidence>
<dbReference type="OrthoDB" id="6133115at2759"/>
<dbReference type="InterPro" id="IPR002110">
    <property type="entry name" value="Ankyrin_rpt"/>
</dbReference>
<dbReference type="PANTHER" id="PTHR35391:SF7">
    <property type="entry name" value="C2H2-TYPE DOMAIN-CONTAINING PROTEIN"/>
    <property type="match status" value="1"/>
</dbReference>
<dbReference type="PROSITE" id="PS50088">
    <property type="entry name" value="ANK_REPEAT"/>
    <property type="match status" value="1"/>
</dbReference>
<feature type="repeat" description="ANK" evidence="1">
    <location>
        <begin position="542"/>
        <end position="570"/>
    </location>
</feature>
<accession>A0A175WGV8</accession>
<dbReference type="Proteomes" id="UP000078237">
    <property type="component" value="Unassembled WGS sequence"/>
</dbReference>
<dbReference type="EMBL" id="LCTW02000008">
    <property type="protein sequence ID" value="KXX82782.1"/>
    <property type="molecule type" value="Genomic_DNA"/>
</dbReference>
<sequence length="1019" mass="113628">MDTPIPISTRTGDVERRFSEILGELQSGSSALTTTVSADAVGDVRDKFRLWAGNIGARNDPASPFSLESRLVAASELLDQVADLLSDLADALDDLLEIIVGNHDNRTIKAVPGSYDLNSGQAEKDEAHDILDVTSECIRGLLRISILIRKATPRDRFSKALQATSNTTRPFLDQFDIGHVAERYPKLKREESRWLCERLGRAITKRRQLLRYLRDHRSRVAGGPGWSEDTEEEEVGESILAKNVFVVLGDAAGRSAHSAAVTRTGGTSEGAPTLPSTKASTLDVAKLGLLKIGEPEKEDTRSYVSASSSFHMAGSGDATLRLPTLAEVSKGEAMFECPFCFGIQTTSKDWEWRKHAFHDLRAYVCTFSGTECDTRFFGDSREWFDHEIRCHRRKWMCILCQKGPFASSQEMETHARREHGNVLAHDSQLQVILSASQQSPDALPAQDCPFCNEWAESLRADIPEGMPALEAVVTVDPAQFRRHVASHQEQLALFALPRRSGDECDVQELHGSLSRSLPSSSHRLDSVGDDGDPNRPWLLDPPLHIAVASGNLQEVERMLREGADPELKGETWGDIYSAALSVEPRPDQYLHKVQDLVRRLRSDTLYGQTEYREPTSDANVSDLTITGSRQNVDSGNETVGYGTSTSKLPSGPSREQPYRYSLEDELRYGPTDQPSLVLQGGDDSMLQRLVPDHARLAPFPYLDDGSGIPEPKDDNHPPWLRDRLQITTYGADDPYGYRSSSPPILQRYNLPEPLIDGDVEARGSNIGMRSSGTTRKSEPAGALSLTLDLDPPWRHPRMLGRNPDYTMSRHDRKRERDYRLPLSERERESSPPGHRDRDRRYREWGRGWDESPRVQIADDGTEPSTVRIAEVPAVRDRHEDKKKPIKGILKPPTSKFPEDPNPIREGVAPRNDDKSKSSAPSGARWTKITRKIVSPEALRVGNERFEVRDDFVIVFRVLSKEEIIAYAEATNSLRERRKKEASKKAVDDWVVGDTFETAPLSPDLPPDLPPSPPPAAPLV</sequence>
<feature type="region of interest" description="Disordered" evidence="2">
    <location>
        <begin position="852"/>
        <end position="924"/>
    </location>
</feature>
<name>A0A175WGV8_9PEZI</name>
<feature type="region of interest" description="Disordered" evidence="2">
    <location>
        <begin position="607"/>
        <end position="656"/>
    </location>
</feature>
<dbReference type="InterPro" id="IPR058925">
    <property type="entry name" value="zf-C2H2_AcuF"/>
</dbReference>
<feature type="compositionally biased region" description="Basic and acidic residues" evidence="2">
    <location>
        <begin position="814"/>
        <end position="839"/>
    </location>
</feature>
<feature type="compositionally biased region" description="Pro residues" evidence="2">
    <location>
        <begin position="1002"/>
        <end position="1019"/>
    </location>
</feature>
<feature type="region of interest" description="Disordered" evidence="2">
    <location>
        <begin position="760"/>
        <end position="839"/>
    </location>
</feature>
<feature type="compositionally biased region" description="Low complexity" evidence="2">
    <location>
        <begin position="510"/>
        <end position="521"/>
    </location>
</feature>
<evidence type="ECO:0000313" key="6">
    <source>
        <dbReference type="Proteomes" id="UP000078237"/>
    </source>
</evidence>
<protein>
    <submittedName>
        <fullName evidence="5">Uncharacterized protein</fullName>
    </submittedName>
</protein>
<reference evidence="5 6" key="1">
    <citation type="journal article" date="2016" name="Genome Announc.">
        <title>Genome Sequence of Madurella mycetomatis mm55, Isolated from a Human Mycetoma Case in Sudan.</title>
        <authorList>
            <person name="Smit S."/>
            <person name="Derks M.F."/>
            <person name="Bervoets S."/>
            <person name="Fahal A."/>
            <person name="van Leeuwen W."/>
            <person name="van Belkum A."/>
            <person name="van de Sande W.W."/>
        </authorList>
    </citation>
    <scope>NUCLEOTIDE SEQUENCE [LARGE SCALE GENOMIC DNA]</scope>
    <source>
        <strain evidence="6">mm55</strain>
    </source>
</reference>
<dbReference type="InterPro" id="IPR058348">
    <property type="entry name" value="DUF8035"/>
</dbReference>
<dbReference type="PROSITE" id="PS50297">
    <property type="entry name" value="ANK_REP_REGION"/>
    <property type="match status" value="1"/>
</dbReference>
<proteinExistence type="predicted"/>
<dbReference type="PANTHER" id="PTHR35391">
    <property type="entry name" value="C2H2-TYPE DOMAIN-CONTAINING PROTEIN-RELATED"/>
    <property type="match status" value="1"/>
</dbReference>
<feature type="compositionally biased region" description="Basic and acidic residues" evidence="2">
    <location>
        <begin position="873"/>
        <end position="882"/>
    </location>
</feature>
<dbReference type="AlphaFoldDB" id="A0A175WGV8"/>
<keyword evidence="6" id="KW-1185">Reference proteome</keyword>
<dbReference type="STRING" id="100816.A0A175WGV8"/>
<evidence type="ECO:0000259" key="4">
    <source>
        <dbReference type="Pfam" id="PF26118"/>
    </source>
</evidence>
<comment type="caution">
    <text evidence="5">The sequence shown here is derived from an EMBL/GenBank/DDBJ whole genome shotgun (WGS) entry which is preliminary data.</text>
</comment>
<evidence type="ECO:0000313" key="5">
    <source>
        <dbReference type="EMBL" id="KXX82782.1"/>
    </source>
</evidence>
<feature type="region of interest" description="Disordered" evidence="2">
    <location>
        <begin position="510"/>
        <end position="535"/>
    </location>
</feature>
<evidence type="ECO:0000259" key="3">
    <source>
        <dbReference type="Pfam" id="PF26082"/>
    </source>
</evidence>
<keyword evidence="1" id="KW-0040">ANK repeat</keyword>
<feature type="domain" description="DUF8035" evidence="4">
    <location>
        <begin position="923"/>
        <end position="976"/>
    </location>
</feature>
<dbReference type="Pfam" id="PF26118">
    <property type="entry name" value="DUF8035"/>
    <property type="match status" value="1"/>
</dbReference>
<feature type="compositionally biased region" description="Polar residues" evidence="2">
    <location>
        <begin position="616"/>
        <end position="648"/>
    </location>
</feature>
<dbReference type="Pfam" id="PF26082">
    <property type="entry name" value="zf-C2H2_AcuF"/>
    <property type="match status" value="1"/>
</dbReference>
<feature type="domain" description="Oxidoreductase acuF-like C2H2 type zinc-finger" evidence="3">
    <location>
        <begin position="335"/>
        <end position="360"/>
    </location>
</feature>
<gene>
    <name evidence="5" type="ORF">MMYC01_200765</name>
</gene>
<organism evidence="5 6">
    <name type="scientific">Madurella mycetomatis</name>
    <dbReference type="NCBI Taxonomy" id="100816"/>
    <lineage>
        <taxon>Eukaryota</taxon>
        <taxon>Fungi</taxon>
        <taxon>Dikarya</taxon>
        <taxon>Ascomycota</taxon>
        <taxon>Pezizomycotina</taxon>
        <taxon>Sordariomycetes</taxon>
        <taxon>Sordariomycetidae</taxon>
        <taxon>Sordariales</taxon>
        <taxon>Sordariales incertae sedis</taxon>
        <taxon>Madurella</taxon>
    </lineage>
</organism>
<dbReference type="VEuPathDB" id="FungiDB:MMYC01_200765"/>
<evidence type="ECO:0000256" key="1">
    <source>
        <dbReference type="PROSITE-ProRule" id="PRU00023"/>
    </source>
</evidence>
<feature type="region of interest" description="Disordered" evidence="2">
    <location>
        <begin position="995"/>
        <end position="1019"/>
    </location>
</feature>